<dbReference type="EMBL" id="JAZHBM010000002">
    <property type="protein sequence ID" value="MEF3082523.1"/>
    <property type="molecule type" value="Genomic_DNA"/>
</dbReference>
<dbReference type="InterPro" id="IPR029044">
    <property type="entry name" value="Nucleotide-diphossugar_trans"/>
</dbReference>
<keyword evidence="3" id="KW-1185">Reference proteome</keyword>
<dbReference type="Proteomes" id="UP001358324">
    <property type="component" value="Unassembled WGS sequence"/>
</dbReference>
<organism evidence="2 3">
    <name type="scientific">Luteimonas flava</name>
    <dbReference type="NCBI Taxonomy" id="3115822"/>
    <lineage>
        <taxon>Bacteria</taxon>
        <taxon>Pseudomonadati</taxon>
        <taxon>Pseudomonadota</taxon>
        <taxon>Gammaproteobacteria</taxon>
        <taxon>Lysobacterales</taxon>
        <taxon>Lysobacteraceae</taxon>
        <taxon>Luteimonas</taxon>
    </lineage>
</organism>
<accession>A0ABU7WG92</accession>
<dbReference type="Pfam" id="PF00535">
    <property type="entry name" value="Glycos_transf_2"/>
    <property type="match status" value="1"/>
</dbReference>
<dbReference type="SUPFAM" id="SSF53448">
    <property type="entry name" value="Nucleotide-diphospho-sugar transferases"/>
    <property type="match status" value="1"/>
</dbReference>
<evidence type="ECO:0000313" key="3">
    <source>
        <dbReference type="Proteomes" id="UP001358324"/>
    </source>
</evidence>
<protein>
    <submittedName>
        <fullName evidence="2">Glycosyltransferase family 2 protein</fullName>
    </submittedName>
</protein>
<dbReference type="RefSeq" id="WP_332078247.1">
    <property type="nucleotide sequence ID" value="NZ_JAZHBM010000002.1"/>
</dbReference>
<comment type="caution">
    <text evidence="2">The sequence shown here is derived from an EMBL/GenBank/DDBJ whole genome shotgun (WGS) entry which is preliminary data.</text>
</comment>
<dbReference type="CDD" id="cd04186">
    <property type="entry name" value="GT_2_like_c"/>
    <property type="match status" value="1"/>
</dbReference>
<dbReference type="PANTHER" id="PTHR43179">
    <property type="entry name" value="RHAMNOSYLTRANSFERASE WBBL"/>
    <property type="match status" value="1"/>
</dbReference>
<dbReference type="InterPro" id="IPR001173">
    <property type="entry name" value="Glyco_trans_2-like"/>
</dbReference>
<dbReference type="PANTHER" id="PTHR43179:SF7">
    <property type="entry name" value="RHAMNOSYLTRANSFERASE WBBL"/>
    <property type="match status" value="1"/>
</dbReference>
<proteinExistence type="predicted"/>
<name>A0ABU7WG92_9GAMM</name>
<reference evidence="2 3" key="1">
    <citation type="submission" date="2024-01" db="EMBL/GenBank/DDBJ databases">
        <title>Novel species of the genus Luteimonas isolated from rivers.</title>
        <authorList>
            <person name="Lu H."/>
        </authorList>
    </citation>
    <scope>NUCLEOTIDE SEQUENCE [LARGE SCALE GENOMIC DNA]</scope>
    <source>
        <strain evidence="2 3">SMYT11W</strain>
    </source>
</reference>
<gene>
    <name evidence="2" type="ORF">V3391_09945</name>
</gene>
<evidence type="ECO:0000259" key="1">
    <source>
        <dbReference type="Pfam" id="PF00535"/>
    </source>
</evidence>
<evidence type="ECO:0000313" key="2">
    <source>
        <dbReference type="EMBL" id="MEF3082523.1"/>
    </source>
</evidence>
<feature type="domain" description="Glycosyltransferase 2-like" evidence="1">
    <location>
        <begin position="456"/>
        <end position="575"/>
    </location>
</feature>
<dbReference type="Gene3D" id="3.90.550.10">
    <property type="entry name" value="Spore Coat Polysaccharide Biosynthesis Protein SpsA, Chain A"/>
    <property type="match status" value="1"/>
</dbReference>
<sequence length="737" mass="80576">MNTVSSTSAIGLPGWTIEPVFDLEPSDRPGYWRATGSDPQFVLIPKAPLRAGWYQVSFLLDADRVQTRRPVFYVDAGEGFTEQGRTSLDCGASSAVAVLMKIEHDVLRLRFDPIDVSGEFLLRDLQIRGLTPAEAAWLALREERDQWGSAAPLRFAAFLAQARRQQDTQGAQAVPDWILAQRLDANAPTRYLRWIRNAESQVPAPAEGGAGVSVIVLPRADIADALAAYASVIGQLGRGDEVLIPRELAAELPQIPDGVLVVDRSDPVLYGLSEASKPFVTWIGPGERLHRDALVIIRDVLDRRPGTKLAYTDEDFIDDTGERHTPCFKPDWDATLLLSQDYPARSVVLDRQWVQSCAATGPVGDAWLYSISLIASETLDRDAIVHIPAVTRHHVHAPGPLFAPLHADALAQEAAMHLALTNWAGKWHAAAEIQAAPLAGLARVLWPVPDGARIDIVIPTRDRVELLKVCVDSLLALTRTPDYTVTILDNGSVEAETLAYFDRICGDPRVRVIRHDVPFNYSAINNHAVAQGDGDFVVLLNNDTEIIDAHWLDELVGLAARPGVGAVGARLLFPDGRLQHGGVILGVGAVEGGVAAHAHMHLSTSDPGYFGRAQFPQAMSAVTAACLCVSRVAFEAVNGLDESLSVAFNDVDFCLRLREAGYINLWTPYATLIHHESASRGYEDTPEKQARFQSEVRTMLSRWHAQLGSDPAYNPNLALTPREFTIDPRRYARRGAA</sequence>